<evidence type="ECO:0000313" key="2">
    <source>
        <dbReference type="EMBL" id="SFI58106.1"/>
    </source>
</evidence>
<evidence type="ECO:0000313" key="1">
    <source>
        <dbReference type="EMBL" id="PHM46172.1"/>
    </source>
</evidence>
<organism evidence="2 3">
    <name type="scientific">Xenorhabdus mauleonii</name>
    <dbReference type="NCBI Taxonomy" id="351675"/>
    <lineage>
        <taxon>Bacteria</taxon>
        <taxon>Pseudomonadati</taxon>
        <taxon>Pseudomonadota</taxon>
        <taxon>Gammaproteobacteria</taxon>
        <taxon>Enterobacterales</taxon>
        <taxon>Morganellaceae</taxon>
        <taxon>Xenorhabdus</taxon>
    </lineage>
</organism>
<accession>A0A1I3JD84</accession>
<gene>
    <name evidence="2" type="ORF">SAMN05421680_102164</name>
    <name evidence="1" type="ORF">Xmau_00569</name>
</gene>
<dbReference type="Proteomes" id="UP000198919">
    <property type="component" value="Unassembled WGS sequence"/>
</dbReference>
<protein>
    <submittedName>
        <fullName evidence="2">Uncharacterized protein</fullName>
    </submittedName>
</protein>
<dbReference type="EMBL" id="NITY01000001">
    <property type="protein sequence ID" value="PHM46172.1"/>
    <property type="molecule type" value="Genomic_DNA"/>
</dbReference>
<dbReference type="STRING" id="351675.SAMN05421680_102164"/>
<reference evidence="2" key="2">
    <citation type="submission" date="2016-10" db="EMBL/GenBank/DDBJ databases">
        <authorList>
            <person name="de Groot N.N."/>
        </authorList>
    </citation>
    <scope>NUCLEOTIDE SEQUENCE [LARGE SCALE GENOMIC DNA]</scope>
    <source>
        <strain evidence="2">DSM 17908</strain>
    </source>
</reference>
<reference evidence="3" key="1">
    <citation type="submission" date="2016-10" db="EMBL/GenBank/DDBJ databases">
        <authorList>
            <person name="Varghese N."/>
            <person name="Submissions S."/>
        </authorList>
    </citation>
    <scope>NUCLEOTIDE SEQUENCE [LARGE SCALE GENOMIC DNA]</scope>
    <source>
        <strain evidence="3">DSM 17908</strain>
    </source>
</reference>
<reference evidence="1 4" key="3">
    <citation type="journal article" date="2017" name="Nat. Microbiol.">
        <title>Natural product diversity associated with the nematode symbionts Photorhabdus and Xenorhabdus.</title>
        <authorList>
            <person name="Tobias N.J."/>
            <person name="Wolff H."/>
            <person name="Djahanschiri B."/>
            <person name="Grundmann F."/>
            <person name="Kronenwerth M."/>
            <person name="Shi Y.M."/>
            <person name="Simonyi S."/>
            <person name="Grun P."/>
            <person name="Shapiro-Ilan D."/>
            <person name="Pidot S.J."/>
            <person name="Stinear T.P."/>
            <person name="Ebersberger I."/>
            <person name="Bode H.B."/>
        </authorList>
    </citation>
    <scope>NUCLEOTIDE SEQUENCE [LARGE SCALE GENOMIC DNA]</scope>
    <source>
        <strain evidence="1 4">DSM 17908</strain>
    </source>
</reference>
<keyword evidence="4" id="KW-1185">Reference proteome</keyword>
<name>A0A1I3JD84_9GAMM</name>
<proteinExistence type="predicted"/>
<dbReference type="AlphaFoldDB" id="A0A1I3JD84"/>
<evidence type="ECO:0000313" key="3">
    <source>
        <dbReference type="Proteomes" id="UP000198919"/>
    </source>
</evidence>
<dbReference type="Proteomes" id="UP000224607">
    <property type="component" value="Unassembled WGS sequence"/>
</dbReference>
<dbReference type="EMBL" id="FORG01000002">
    <property type="protein sequence ID" value="SFI58106.1"/>
    <property type="molecule type" value="Genomic_DNA"/>
</dbReference>
<sequence>MRLIFIYPDAYAFEEPHRKEPSKNRLTIVCHGGRSRDGIPKIKINDIRYNAADIAQRIRRWTVVSDLYSVRLAICRSADINPYEDSLVIIPALRRYPPWTTSFGSQLSLFLPNIFVRAYMGRIVTTCGPNSVWYRSALDGWQYVQNRLPREFRIFKNLSTPHYHCVVFLNGRFYRQSYNHHPPPAP</sequence>
<evidence type="ECO:0000313" key="4">
    <source>
        <dbReference type="Proteomes" id="UP000224607"/>
    </source>
</evidence>